<dbReference type="SUPFAM" id="SSF88697">
    <property type="entry name" value="PUA domain-like"/>
    <property type="match status" value="1"/>
</dbReference>
<evidence type="ECO:0000256" key="6">
    <source>
        <dbReference type="ARBA" id="ARBA00022679"/>
    </source>
</evidence>
<dbReference type="SUPFAM" id="SSF75217">
    <property type="entry name" value="alpha/beta knot"/>
    <property type="match status" value="1"/>
</dbReference>
<feature type="domain" description="Ribosomal RNA small subunit methyltransferase E PUA-like" evidence="12">
    <location>
        <begin position="20"/>
        <end position="67"/>
    </location>
</feature>
<dbReference type="InterPro" id="IPR046887">
    <property type="entry name" value="RsmE_PUA-like"/>
</dbReference>
<dbReference type="InterPro" id="IPR006700">
    <property type="entry name" value="RsmE"/>
</dbReference>
<dbReference type="EMBL" id="AP021874">
    <property type="protein sequence ID" value="BBO71250.1"/>
    <property type="molecule type" value="Genomic_DNA"/>
</dbReference>
<dbReference type="NCBIfam" id="TIGR00046">
    <property type="entry name" value="RsmE family RNA methyltransferase"/>
    <property type="match status" value="1"/>
</dbReference>
<dbReference type="RefSeq" id="WP_155319116.1">
    <property type="nucleotide sequence ID" value="NZ_AP021874.1"/>
</dbReference>
<dbReference type="InterPro" id="IPR029026">
    <property type="entry name" value="tRNA_m1G_MTases_N"/>
</dbReference>
<evidence type="ECO:0000256" key="10">
    <source>
        <dbReference type="PIRNR" id="PIRNR015601"/>
    </source>
</evidence>
<evidence type="ECO:0000313" key="14">
    <source>
        <dbReference type="Proteomes" id="UP000427906"/>
    </source>
</evidence>
<evidence type="ECO:0000259" key="11">
    <source>
        <dbReference type="Pfam" id="PF04452"/>
    </source>
</evidence>
<keyword evidence="14" id="KW-1185">Reference proteome</keyword>
<dbReference type="AlphaFoldDB" id="A0A5K7YSF4"/>
<dbReference type="KEGG" id="dalk:DSCA_51800"/>
<dbReference type="PANTHER" id="PTHR30027:SF3">
    <property type="entry name" value="16S RRNA (URACIL(1498)-N(3))-METHYLTRANSFERASE"/>
    <property type="match status" value="1"/>
</dbReference>
<dbReference type="GO" id="GO:0070042">
    <property type="term" value="F:rRNA (uridine-N3-)-methyltransferase activity"/>
    <property type="evidence" value="ECO:0007669"/>
    <property type="project" value="TreeGrafter"/>
</dbReference>
<dbReference type="CDD" id="cd18084">
    <property type="entry name" value="RsmE-like"/>
    <property type="match status" value="1"/>
</dbReference>
<reference evidence="13 14" key="1">
    <citation type="submission" date="2019-11" db="EMBL/GenBank/DDBJ databases">
        <title>Comparative genomics of hydrocarbon-degrading Desulfosarcina strains.</title>
        <authorList>
            <person name="Watanabe M."/>
            <person name="Kojima H."/>
            <person name="Fukui M."/>
        </authorList>
    </citation>
    <scope>NUCLEOTIDE SEQUENCE [LARGE SCALE GENOMIC DNA]</scope>
    <source>
        <strain evidence="13 14">PL12</strain>
    </source>
</reference>
<keyword evidence="4 10" id="KW-0698">rRNA processing</keyword>
<sequence length="250" mass="27639">MNLRRFYISPQMALTPQPEITGSDAGHICRVLRLTPGDVVELFDGKGNGYRATIASATPKRVRVTIENRFPLLAESSVHITLAQGILKDRKMDDLIRGLTELGIDCWKPFYASRSVPVPKSAALEKRLRRWEKIAVEAVKQCRRGCVPTIAPADTFDDILASSTDCDLKLLFWEGASRAFNLPRQAPRSPQKIMVVVGPEGGFNPEEVQRAQAHEFFTTGLGPRILRAETATLSACALVQYRFGDMGATP</sequence>
<dbReference type="Pfam" id="PF20260">
    <property type="entry name" value="PUA_4"/>
    <property type="match status" value="1"/>
</dbReference>
<evidence type="ECO:0000256" key="5">
    <source>
        <dbReference type="ARBA" id="ARBA00022603"/>
    </source>
</evidence>
<evidence type="ECO:0000259" key="12">
    <source>
        <dbReference type="Pfam" id="PF20260"/>
    </source>
</evidence>
<feature type="domain" description="Ribosomal RNA small subunit methyltransferase E methyltransferase" evidence="11">
    <location>
        <begin position="75"/>
        <end position="240"/>
    </location>
</feature>
<keyword evidence="3 10" id="KW-0963">Cytoplasm</keyword>
<keyword evidence="7 10" id="KW-0949">S-adenosyl-L-methionine</keyword>
<organism evidence="13 14">
    <name type="scientific">Desulfosarcina alkanivorans</name>
    <dbReference type="NCBI Taxonomy" id="571177"/>
    <lineage>
        <taxon>Bacteria</taxon>
        <taxon>Pseudomonadati</taxon>
        <taxon>Thermodesulfobacteriota</taxon>
        <taxon>Desulfobacteria</taxon>
        <taxon>Desulfobacterales</taxon>
        <taxon>Desulfosarcinaceae</taxon>
        <taxon>Desulfosarcina</taxon>
    </lineage>
</organism>
<accession>A0A5K7YSF4</accession>
<evidence type="ECO:0000256" key="1">
    <source>
        <dbReference type="ARBA" id="ARBA00004496"/>
    </source>
</evidence>
<comment type="subcellular location">
    <subcellularLocation>
        <location evidence="1 10">Cytoplasm</location>
    </subcellularLocation>
</comment>
<comment type="catalytic activity">
    <reaction evidence="9 10">
        <text>uridine(1498) in 16S rRNA + S-adenosyl-L-methionine = N(3)-methyluridine(1498) in 16S rRNA + S-adenosyl-L-homocysteine + H(+)</text>
        <dbReference type="Rhea" id="RHEA:42920"/>
        <dbReference type="Rhea" id="RHEA-COMP:10283"/>
        <dbReference type="Rhea" id="RHEA-COMP:10284"/>
        <dbReference type="ChEBI" id="CHEBI:15378"/>
        <dbReference type="ChEBI" id="CHEBI:57856"/>
        <dbReference type="ChEBI" id="CHEBI:59789"/>
        <dbReference type="ChEBI" id="CHEBI:65315"/>
        <dbReference type="ChEBI" id="CHEBI:74502"/>
        <dbReference type="EC" id="2.1.1.193"/>
    </reaction>
</comment>
<protein>
    <recommendedName>
        <fullName evidence="10">Ribosomal RNA small subunit methyltransferase E</fullName>
        <ecNumber evidence="10">2.1.1.193</ecNumber>
    </recommendedName>
</protein>
<proteinExistence type="inferred from homology"/>
<dbReference type="Gene3D" id="2.40.240.20">
    <property type="entry name" value="Hypothetical PUA domain-like, domain 1"/>
    <property type="match status" value="1"/>
</dbReference>
<evidence type="ECO:0000256" key="4">
    <source>
        <dbReference type="ARBA" id="ARBA00022552"/>
    </source>
</evidence>
<dbReference type="Gene3D" id="3.40.1280.10">
    <property type="match status" value="1"/>
</dbReference>
<keyword evidence="5 10" id="KW-0489">Methyltransferase</keyword>
<dbReference type="OrthoDB" id="9815641at2"/>
<evidence type="ECO:0000256" key="8">
    <source>
        <dbReference type="ARBA" id="ARBA00025699"/>
    </source>
</evidence>
<evidence type="ECO:0000256" key="2">
    <source>
        <dbReference type="ARBA" id="ARBA00005528"/>
    </source>
</evidence>
<comment type="similarity">
    <text evidence="2 10">Belongs to the RNA methyltransferase RsmE family.</text>
</comment>
<evidence type="ECO:0000256" key="7">
    <source>
        <dbReference type="ARBA" id="ARBA00022691"/>
    </source>
</evidence>
<dbReference type="InterPro" id="IPR015947">
    <property type="entry name" value="PUA-like_sf"/>
</dbReference>
<dbReference type="Pfam" id="PF04452">
    <property type="entry name" value="Methyltrans_RNA"/>
    <property type="match status" value="1"/>
</dbReference>
<dbReference type="InterPro" id="IPR029028">
    <property type="entry name" value="Alpha/beta_knot_MTases"/>
</dbReference>
<comment type="function">
    <text evidence="8 10">Specifically methylates the N3 position of the uracil ring of uridine 1498 (m3U1498) in 16S rRNA. Acts on the fully assembled 30S ribosomal subunit.</text>
</comment>
<evidence type="ECO:0000256" key="3">
    <source>
        <dbReference type="ARBA" id="ARBA00022490"/>
    </source>
</evidence>
<dbReference type="EC" id="2.1.1.193" evidence="10"/>
<dbReference type="GO" id="GO:0005737">
    <property type="term" value="C:cytoplasm"/>
    <property type="evidence" value="ECO:0007669"/>
    <property type="project" value="UniProtKB-SubCell"/>
</dbReference>
<dbReference type="GO" id="GO:0070475">
    <property type="term" value="P:rRNA base methylation"/>
    <property type="evidence" value="ECO:0007669"/>
    <property type="project" value="TreeGrafter"/>
</dbReference>
<dbReference type="PANTHER" id="PTHR30027">
    <property type="entry name" value="RIBOSOMAL RNA SMALL SUBUNIT METHYLTRANSFERASE E"/>
    <property type="match status" value="1"/>
</dbReference>
<keyword evidence="6 10" id="KW-0808">Transferase</keyword>
<gene>
    <name evidence="13" type="ORF">DSCA_51800</name>
</gene>
<name>A0A5K7YSF4_9BACT</name>
<evidence type="ECO:0000256" key="9">
    <source>
        <dbReference type="ARBA" id="ARBA00047944"/>
    </source>
</evidence>
<evidence type="ECO:0000313" key="13">
    <source>
        <dbReference type="EMBL" id="BBO71250.1"/>
    </source>
</evidence>
<dbReference type="Proteomes" id="UP000427906">
    <property type="component" value="Chromosome"/>
</dbReference>
<dbReference type="InterPro" id="IPR046886">
    <property type="entry name" value="RsmE_MTase_dom"/>
</dbReference>
<dbReference type="PIRSF" id="PIRSF015601">
    <property type="entry name" value="MTase_slr0722"/>
    <property type="match status" value="1"/>
</dbReference>
<dbReference type="NCBIfam" id="NF008692">
    <property type="entry name" value="PRK11713.1-5"/>
    <property type="match status" value="1"/>
</dbReference>